<name>A0A437RKW6_9BURK</name>
<dbReference type="SUPFAM" id="SSF143422">
    <property type="entry name" value="Transposase IS200-like"/>
    <property type="match status" value="1"/>
</dbReference>
<dbReference type="PANTHER" id="PTHR34322">
    <property type="entry name" value="TRANSPOSASE, Y1_TNP DOMAIN-CONTAINING"/>
    <property type="match status" value="1"/>
</dbReference>
<sequence length="232" mass="24655">MARLPRLEWPGHTHYLLQRAHGGLLSAHAAGQPGVFADAADRNAFLAALREAAVAEQVQVHAYALLPTEVQLLATPGPAGALGRLMQALGRRYVSAYNRRHGHRGSLWDGRFRSAVVEPGALRLQALLLVDGQSELPGWTSAAARTGGPRDGLLTDPPEWWALGNTPFDREALYRQQLAQGLGTTLADSLRQAALGGWAAGSAAFAGEVAAATARPARPRARGRPRKLTGFG</sequence>
<dbReference type="EMBL" id="SACR01000002">
    <property type="protein sequence ID" value="RVU47426.1"/>
    <property type="molecule type" value="Genomic_DNA"/>
</dbReference>
<dbReference type="RefSeq" id="WP_128227889.1">
    <property type="nucleotide sequence ID" value="NZ_SACR01000002.1"/>
</dbReference>
<proteinExistence type="predicted"/>
<keyword evidence="3" id="KW-1185">Reference proteome</keyword>
<dbReference type="Gene3D" id="3.30.70.1290">
    <property type="entry name" value="Transposase IS200-like"/>
    <property type="match status" value="1"/>
</dbReference>
<evidence type="ECO:0000313" key="3">
    <source>
        <dbReference type="Proteomes" id="UP000285575"/>
    </source>
</evidence>
<organism evidence="2 3">
    <name type="scientific">Rubrivivax rivuli</name>
    <dbReference type="NCBI Taxonomy" id="1862385"/>
    <lineage>
        <taxon>Bacteria</taxon>
        <taxon>Pseudomonadati</taxon>
        <taxon>Pseudomonadota</taxon>
        <taxon>Betaproteobacteria</taxon>
        <taxon>Burkholderiales</taxon>
        <taxon>Sphaerotilaceae</taxon>
        <taxon>Rubrivivax</taxon>
    </lineage>
</organism>
<dbReference type="GO" id="GO:0006313">
    <property type="term" value="P:DNA transposition"/>
    <property type="evidence" value="ECO:0007669"/>
    <property type="project" value="InterPro"/>
</dbReference>
<dbReference type="OrthoDB" id="9814067at2"/>
<evidence type="ECO:0000313" key="2">
    <source>
        <dbReference type="EMBL" id="RVU47426.1"/>
    </source>
</evidence>
<dbReference type="PANTHER" id="PTHR34322:SF2">
    <property type="entry name" value="TRANSPOSASE IS200-LIKE DOMAIN-CONTAINING PROTEIN"/>
    <property type="match status" value="1"/>
</dbReference>
<dbReference type="SMART" id="SM01321">
    <property type="entry name" value="Y1_Tnp"/>
    <property type="match status" value="1"/>
</dbReference>
<protein>
    <submittedName>
        <fullName evidence="2">Transposase</fullName>
    </submittedName>
</protein>
<gene>
    <name evidence="2" type="ORF">EOE66_06680</name>
</gene>
<dbReference type="GO" id="GO:0003677">
    <property type="term" value="F:DNA binding"/>
    <property type="evidence" value="ECO:0007669"/>
    <property type="project" value="InterPro"/>
</dbReference>
<feature type="domain" description="Transposase IS200-like" evidence="1">
    <location>
        <begin position="32"/>
        <end position="133"/>
    </location>
</feature>
<accession>A0A437RKW6</accession>
<evidence type="ECO:0000259" key="1">
    <source>
        <dbReference type="SMART" id="SM01321"/>
    </source>
</evidence>
<dbReference type="InterPro" id="IPR002686">
    <property type="entry name" value="Transposase_17"/>
</dbReference>
<dbReference type="Proteomes" id="UP000285575">
    <property type="component" value="Unassembled WGS sequence"/>
</dbReference>
<dbReference type="InterPro" id="IPR036515">
    <property type="entry name" value="Transposase_17_sf"/>
</dbReference>
<dbReference type="GO" id="GO:0004803">
    <property type="term" value="F:transposase activity"/>
    <property type="evidence" value="ECO:0007669"/>
    <property type="project" value="InterPro"/>
</dbReference>
<comment type="caution">
    <text evidence="2">The sequence shown here is derived from an EMBL/GenBank/DDBJ whole genome shotgun (WGS) entry which is preliminary data.</text>
</comment>
<reference evidence="2 3" key="1">
    <citation type="submission" date="2019-01" db="EMBL/GenBank/DDBJ databases">
        <authorList>
            <person name="Chen W.-M."/>
        </authorList>
    </citation>
    <scope>NUCLEOTIDE SEQUENCE [LARGE SCALE GENOMIC DNA]</scope>
    <source>
        <strain evidence="2 3">KYPY4</strain>
    </source>
</reference>
<dbReference type="AlphaFoldDB" id="A0A437RKW6"/>